<gene>
    <name evidence="1" type="ORF">Hamer_G007107</name>
</gene>
<name>A0A8J5K2F5_HOMAM</name>
<evidence type="ECO:0000313" key="2">
    <source>
        <dbReference type="Proteomes" id="UP000747542"/>
    </source>
</evidence>
<protein>
    <submittedName>
        <fullName evidence="1">Uncharacterized protein</fullName>
    </submittedName>
</protein>
<dbReference type="Proteomes" id="UP000747542">
    <property type="component" value="Unassembled WGS sequence"/>
</dbReference>
<reference evidence="1" key="1">
    <citation type="journal article" date="2021" name="Sci. Adv.">
        <title>The American lobster genome reveals insights on longevity, neural, and immune adaptations.</title>
        <authorList>
            <person name="Polinski J.M."/>
            <person name="Zimin A.V."/>
            <person name="Clark K.F."/>
            <person name="Kohn A.B."/>
            <person name="Sadowski N."/>
            <person name="Timp W."/>
            <person name="Ptitsyn A."/>
            <person name="Khanna P."/>
            <person name="Romanova D.Y."/>
            <person name="Williams P."/>
            <person name="Greenwood S.J."/>
            <person name="Moroz L.L."/>
            <person name="Walt D.R."/>
            <person name="Bodnar A.G."/>
        </authorList>
    </citation>
    <scope>NUCLEOTIDE SEQUENCE</scope>
    <source>
        <strain evidence="1">GMGI-L3</strain>
    </source>
</reference>
<organism evidence="1 2">
    <name type="scientific">Homarus americanus</name>
    <name type="common">American lobster</name>
    <dbReference type="NCBI Taxonomy" id="6706"/>
    <lineage>
        <taxon>Eukaryota</taxon>
        <taxon>Metazoa</taxon>
        <taxon>Ecdysozoa</taxon>
        <taxon>Arthropoda</taxon>
        <taxon>Crustacea</taxon>
        <taxon>Multicrustacea</taxon>
        <taxon>Malacostraca</taxon>
        <taxon>Eumalacostraca</taxon>
        <taxon>Eucarida</taxon>
        <taxon>Decapoda</taxon>
        <taxon>Pleocyemata</taxon>
        <taxon>Astacidea</taxon>
        <taxon>Nephropoidea</taxon>
        <taxon>Nephropidae</taxon>
        <taxon>Homarus</taxon>
    </lineage>
</organism>
<dbReference type="EMBL" id="JAHLQT010024345">
    <property type="protein sequence ID" value="KAG7165313.1"/>
    <property type="molecule type" value="Genomic_DNA"/>
</dbReference>
<evidence type="ECO:0000313" key="1">
    <source>
        <dbReference type="EMBL" id="KAG7165313.1"/>
    </source>
</evidence>
<accession>A0A8J5K2F5</accession>
<keyword evidence="2" id="KW-1185">Reference proteome</keyword>
<proteinExistence type="predicted"/>
<comment type="caution">
    <text evidence="1">The sequence shown here is derived from an EMBL/GenBank/DDBJ whole genome shotgun (WGS) entry which is preliminary data.</text>
</comment>
<sequence>MIGKNVTQHSFKRKEQVIPLSSKNAVKIKDDDIIIDQRLLLQRFVTVGSQNDNLAEELEYELCSYPPVLFENRITLRLSMKSALVDALWKLMPPDMLTPSSDIQYALDSGALLHTVD</sequence>
<dbReference type="AlphaFoldDB" id="A0A8J5K2F5"/>